<reference evidence="1" key="1">
    <citation type="journal article" date="2014" name="Phytochemistry">
        <title>Multiple genes of mevalonate and non-mevalonate pathways contribute to high aconites content in an endangered medicinal herb, Aconitum heterophyllum Wall.</title>
        <authorList>
            <person name="Malhotra N."/>
            <person name="Kumar V."/>
            <person name="Sood H."/>
            <person name="Singh T.R."/>
            <person name="Chauhan R.S."/>
        </authorList>
    </citation>
    <scope>NUCLEOTIDE SEQUENCE</scope>
    <source>
        <tissue evidence="1">Leaf</tissue>
    </source>
</reference>
<dbReference type="AlphaFoldDB" id="A0A097DBJ9"/>
<organism evidence="1">
    <name type="scientific">Aconitum heterophyllum</name>
    <dbReference type="NCBI Taxonomy" id="279769"/>
    <lineage>
        <taxon>Eukaryota</taxon>
        <taxon>Viridiplantae</taxon>
        <taxon>Streptophyta</taxon>
        <taxon>Embryophyta</taxon>
        <taxon>Tracheophyta</taxon>
        <taxon>Spermatophyta</taxon>
        <taxon>Magnoliopsida</taxon>
        <taxon>Ranunculales</taxon>
        <taxon>Ranunculaceae</taxon>
        <taxon>Ranunculoideae</taxon>
        <taxon>Delphinieae</taxon>
        <taxon>Aconitum</taxon>
    </lineage>
</organism>
<feature type="non-terminal residue" evidence="1">
    <location>
        <position position="111"/>
    </location>
</feature>
<proteinExistence type="predicted"/>
<feature type="non-terminal residue" evidence="1">
    <location>
        <position position="1"/>
    </location>
</feature>
<evidence type="ECO:0000313" key="1">
    <source>
        <dbReference type="EMBL" id="AIS92489.1"/>
    </source>
</evidence>
<protein>
    <submittedName>
        <fullName evidence="1">4-diphosphocytidyl-2C-methyl-D-erythritol synthase</fullName>
    </submittedName>
</protein>
<name>A0A097DBJ9_9MAGN</name>
<sequence>DHLWCLHFLLLYRSNQSRVSSEVRQTFRLYTSSTPQECCYKPFIPTKEHIFSGGGGGCRQPPPFFFRIQSIIFGTVLLDAGRHTLQTSHPGATQCCGEECICSFWRSRQEK</sequence>
<dbReference type="EMBL" id="KF961201">
    <property type="protein sequence ID" value="AIS92489.1"/>
    <property type="molecule type" value="Genomic_DNA"/>
</dbReference>
<accession>A0A097DBJ9</accession>
<gene>
    <name evidence="1" type="primary">ISPD</name>
</gene>